<dbReference type="RefSeq" id="WP_271336473.1">
    <property type="nucleotide sequence ID" value="NZ_JAMZNK010000021.1"/>
</dbReference>
<dbReference type="InterPro" id="IPR054105">
    <property type="entry name" value="WHD_NrtR"/>
</dbReference>
<dbReference type="EMBL" id="JAMZNK010000021">
    <property type="protein sequence ID" value="MDA6070658.1"/>
    <property type="molecule type" value="Genomic_DNA"/>
</dbReference>
<dbReference type="CDD" id="cd18873">
    <property type="entry name" value="NUDIX_NadM_like"/>
    <property type="match status" value="1"/>
</dbReference>
<dbReference type="Proteomes" id="UP001212170">
    <property type="component" value="Unassembled WGS sequence"/>
</dbReference>
<feature type="domain" description="NrtR DNA-binding winged helix" evidence="1">
    <location>
        <begin position="160"/>
        <end position="219"/>
    </location>
</feature>
<dbReference type="InterPro" id="IPR015797">
    <property type="entry name" value="NUDIX_hydrolase-like_dom_sf"/>
</dbReference>
<dbReference type="SUPFAM" id="SSF46785">
    <property type="entry name" value="Winged helix' DNA-binding domain"/>
    <property type="match status" value="1"/>
</dbReference>
<protein>
    <submittedName>
        <fullName evidence="2">NUDIX hydrolase</fullName>
    </submittedName>
</protein>
<dbReference type="Gene3D" id="1.10.10.10">
    <property type="entry name" value="Winged helix-like DNA-binding domain superfamily/Winged helix DNA-binding domain"/>
    <property type="match status" value="1"/>
</dbReference>
<dbReference type="Pfam" id="PF21906">
    <property type="entry name" value="WHD_NrtR"/>
    <property type="match status" value="1"/>
</dbReference>
<comment type="caution">
    <text evidence="2">The sequence shown here is derived from an EMBL/GenBank/DDBJ whole genome shotgun (WGS) entry which is preliminary data.</text>
</comment>
<dbReference type="InterPro" id="IPR036388">
    <property type="entry name" value="WH-like_DNA-bd_sf"/>
</dbReference>
<dbReference type="InterPro" id="IPR036390">
    <property type="entry name" value="WH_DNA-bd_sf"/>
</dbReference>
<keyword evidence="3" id="KW-1185">Reference proteome</keyword>
<evidence type="ECO:0000259" key="1">
    <source>
        <dbReference type="Pfam" id="PF21906"/>
    </source>
</evidence>
<evidence type="ECO:0000313" key="2">
    <source>
        <dbReference type="EMBL" id="MDA6070658.1"/>
    </source>
</evidence>
<accession>A0ABT4WDJ5</accession>
<sequence>MDKGDEKRNNTSNQYSTNPIEIDCVIFNFEGESLKVLLVKHKDNQGNLNFELANDYIKEGGTISSTAQNILKKYIGIDNFFLEQLKAFGYPSPSSCQEDISIGYYAMVKKDIEDIENEIFNPNVAWIGINEIAGLNDKHKVILDYSLKELRKNICKSAIGFNLLPEKFTLLQVMHLYEEILGIEINKSNFRRKILQMDLIQDSNQKEEAVSHRAAKLYRINLQQNEMLSQRELNFNFNS</sequence>
<dbReference type="Gene3D" id="3.90.79.10">
    <property type="entry name" value="Nucleoside Triphosphate Pyrophosphohydrolase"/>
    <property type="match status" value="1"/>
</dbReference>
<gene>
    <name evidence="2" type="ORF">NJT12_13600</name>
</gene>
<proteinExistence type="predicted"/>
<evidence type="ECO:0000313" key="3">
    <source>
        <dbReference type="Proteomes" id="UP001212170"/>
    </source>
</evidence>
<keyword evidence="2" id="KW-0378">Hydrolase</keyword>
<name>A0ABT4WDJ5_9FLAO</name>
<organism evidence="2 3">
    <name type="scientific">Flavobacterium azizsancarii</name>
    <dbReference type="NCBI Taxonomy" id="2961580"/>
    <lineage>
        <taxon>Bacteria</taxon>
        <taxon>Pseudomonadati</taxon>
        <taxon>Bacteroidota</taxon>
        <taxon>Flavobacteriia</taxon>
        <taxon>Flavobacteriales</taxon>
        <taxon>Flavobacteriaceae</taxon>
        <taxon>Flavobacterium</taxon>
    </lineage>
</organism>
<dbReference type="GO" id="GO:0016787">
    <property type="term" value="F:hydrolase activity"/>
    <property type="evidence" value="ECO:0007669"/>
    <property type="project" value="UniProtKB-KW"/>
</dbReference>
<dbReference type="SUPFAM" id="SSF55811">
    <property type="entry name" value="Nudix"/>
    <property type="match status" value="1"/>
</dbReference>
<reference evidence="2 3" key="1">
    <citation type="journal article" date="2023" name="Chemosphere">
        <title>Whole genome analysis of Flavobacterium aziz-sancarii sp. nov., isolated from Ardley Island (Antarctica), revealed a rich resistome and bioremediation potential.</title>
        <authorList>
            <person name="Otur C."/>
            <person name="Okay S."/>
            <person name="Kurt-Kizildogan A."/>
        </authorList>
    </citation>
    <scope>NUCLEOTIDE SEQUENCE [LARGE SCALE GENOMIC DNA]</scope>
    <source>
        <strain evidence="2 3">AC</strain>
    </source>
</reference>